<dbReference type="EMBL" id="BHGK01000001">
    <property type="protein sequence ID" value="GCA66988.1"/>
    <property type="molecule type" value="Genomic_DNA"/>
</dbReference>
<feature type="compositionally biased region" description="Low complexity" evidence="10">
    <location>
        <begin position="42"/>
        <end position="54"/>
    </location>
</feature>
<organism evidence="13 14">
    <name type="scientific">Mediterraneibacter butyricigenes</name>
    <dbReference type="NCBI Taxonomy" id="2316025"/>
    <lineage>
        <taxon>Bacteria</taxon>
        <taxon>Bacillati</taxon>
        <taxon>Bacillota</taxon>
        <taxon>Clostridia</taxon>
        <taxon>Lachnospirales</taxon>
        <taxon>Lachnospiraceae</taxon>
        <taxon>Mediterraneibacter</taxon>
    </lineage>
</organism>
<feature type="active site" description="Proton acceptor" evidence="7">
    <location>
        <position position="120"/>
    </location>
</feature>
<dbReference type="Proteomes" id="UP000265643">
    <property type="component" value="Unassembled WGS sequence"/>
</dbReference>
<keyword evidence="11" id="KW-0472">Membrane</keyword>
<keyword evidence="4" id="KW-0133">Cell shape</keyword>
<comment type="similarity">
    <text evidence="1 9">Belongs to the peptidase S11 family.</text>
</comment>
<gene>
    <name evidence="13" type="ORF">KGMB01110_14240</name>
</gene>
<evidence type="ECO:0000256" key="9">
    <source>
        <dbReference type="RuleBase" id="RU004016"/>
    </source>
</evidence>
<evidence type="ECO:0000256" key="11">
    <source>
        <dbReference type="SAM" id="Phobius"/>
    </source>
</evidence>
<evidence type="ECO:0000256" key="7">
    <source>
        <dbReference type="PIRSR" id="PIRSR618044-1"/>
    </source>
</evidence>
<feature type="binding site" evidence="8">
    <location>
        <position position="292"/>
    </location>
    <ligand>
        <name>substrate</name>
    </ligand>
</feature>
<feature type="region of interest" description="Disordered" evidence="10">
    <location>
        <begin position="41"/>
        <end position="67"/>
    </location>
</feature>
<dbReference type="Gene3D" id="3.40.710.10">
    <property type="entry name" value="DD-peptidase/beta-lactamase superfamily"/>
    <property type="match status" value="1"/>
</dbReference>
<dbReference type="AlphaFoldDB" id="A0A391P7T6"/>
<feature type="compositionally biased region" description="Basic and acidic residues" evidence="10">
    <location>
        <begin position="55"/>
        <end position="67"/>
    </location>
</feature>
<dbReference type="Pfam" id="PF00768">
    <property type="entry name" value="Peptidase_S11"/>
    <property type="match status" value="1"/>
</dbReference>
<keyword evidence="14" id="KW-1185">Reference proteome</keyword>
<evidence type="ECO:0000256" key="8">
    <source>
        <dbReference type="PIRSR" id="PIRSR618044-2"/>
    </source>
</evidence>
<evidence type="ECO:0000256" key="1">
    <source>
        <dbReference type="ARBA" id="ARBA00007164"/>
    </source>
</evidence>
<dbReference type="PANTHER" id="PTHR21581:SF6">
    <property type="entry name" value="TRAFFICKING PROTEIN PARTICLE COMPLEX SUBUNIT 12"/>
    <property type="match status" value="1"/>
</dbReference>
<dbReference type="SUPFAM" id="SSF56601">
    <property type="entry name" value="beta-lactamase/transpeptidase-like"/>
    <property type="match status" value="1"/>
</dbReference>
<keyword evidence="2" id="KW-0732">Signal</keyword>
<feature type="active site" evidence="7">
    <location>
        <position position="175"/>
    </location>
</feature>
<dbReference type="GO" id="GO:0071555">
    <property type="term" value="P:cell wall organization"/>
    <property type="evidence" value="ECO:0007669"/>
    <property type="project" value="UniProtKB-KW"/>
</dbReference>
<name>A0A391P7T6_9FIRM</name>
<evidence type="ECO:0000313" key="14">
    <source>
        <dbReference type="Proteomes" id="UP000265643"/>
    </source>
</evidence>
<feature type="domain" description="Peptidase S11 D-alanyl-D-alanine carboxypeptidase A N-terminal" evidence="12">
    <location>
        <begin position="84"/>
        <end position="319"/>
    </location>
</feature>
<keyword evidence="11" id="KW-1133">Transmembrane helix</keyword>
<dbReference type="GO" id="GO:0008360">
    <property type="term" value="P:regulation of cell shape"/>
    <property type="evidence" value="ECO:0007669"/>
    <property type="project" value="UniProtKB-KW"/>
</dbReference>
<evidence type="ECO:0000256" key="4">
    <source>
        <dbReference type="ARBA" id="ARBA00022960"/>
    </source>
</evidence>
<proteinExistence type="inferred from homology"/>
<evidence type="ECO:0000256" key="3">
    <source>
        <dbReference type="ARBA" id="ARBA00022801"/>
    </source>
</evidence>
<dbReference type="InterPro" id="IPR001967">
    <property type="entry name" value="Peptidase_S11_N"/>
</dbReference>
<keyword evidence="6" id="KW-0961">Cell wall biogenesis/degradation</keyword>
<dbReference type="PRINTS" id="PR00725">
    <property type="entry name" value="DADACBPTASE1"/>
</dbReference>
<reference evidence="14" key="1">
    <citation type="submission" date="2018-09" db="EMBL/GenBank/DDBJ databases">
        <title>Draft Genome Sequence of Mediterraneibacter sp. KCTC 15684.</title>
        <authorList>
            <person name="Kim J.S."/>
            <person name="Han K.I."/>
            <person name="Suh M.K."/>
            <person name="Lee K.C."/>
            <person name="Eom M.K."/>
            <person name="Lee J.H."/>
            <person name="Park S.H."/>
            <person name="Kang S.W."/>
            <person name="Park J.E."/>
            <person name="Oh B.S."/>
            <person name="Yu S.Y."/>
            <person name="Choi S.H."/>
            <person name="Lee D.H."/>
            <person name="Yoon H."/>
            <person name="Kim B."/>
            <person name="Yang S.J."/>
            <person name="Lee J.S."/>
        </authorList>
    </citation>
    <scope>NUCLEOTIDE SEQUENCE [LARGE SCALE GENOMIC DNA]</scope>
    <source>
        <strain evidence="14">KCTC 15684</strain>
    </source>
</reference>
<feature type="compositionally biased region" description="Basic residues" evidence="10">
    <location>
        <begin position="497"/>
        <end position="506"/>
    </location>
</feature>
<dbReference type="InterPro" id="IPR012338">
    <property type="entry name" value="Beta-lactam/transpept-like"/>
</dbReference>
<dbReference type="GO" id="GO:0009252">
    <property type="term" value="P:peptidoglycan biosynthetic process"/>
    <property type="evidence" value="ECO:0007669"/>
    <property type="project" value="UniProtKB-KW"/>
</dbReference>
<evidence type="ECO:0000256" key="6">
    <source>
        <dbReference type="ARBA" id="ARBA00023316"/>
    </source>
</evidence>
<evidence type="ECO:0000256" key="10">
    <source>
        <dbReference type="SAM" id="MobiDB-lite"/>
    </source>
</evidence>
<dbReference type="GO" id="GO:0006508">
    <property type="term" value="P:proteolysis"/>
    <property type="evidence" value="ECO:0007669"/>
    <property type="project" value="InterPro"/>
</dbReference>
<keyword evidence="5" id="KW-0573">Peptidoglycan synthesis</keyword>
<feature type="compositionally biased region" description="Basic residues" evidence="10">
    <location>
        <begin position="470"/>
        <end position="479"/>
    </location>
</feature>
<feature type="transmembrane region" description="Helical" evidence="11">
    <location>
        <begin position="444"/>
        <end position="465"/>
    </location>
</feature>
<keyword evidence="3" id="KW-0378">Hydrolase</keyword>
<comment type="caution">
    <text evidence="13">The sequence shown here is derived from an EMBL/GenBank/DDBJ whole genome shotgun (WGS) entry which is preliminary data.</text>
</comment>
<feature type="active site" description="Acyl-ester intermediate" evidence="7">
    <location>
        <position position="117"/>
    </location>
</feature>
<sequence>MLFALLFHTGGIGILWESGNSENNGKSIFSRNSIQTVHAEEAAAQQETLTPEQQAQKEQEAKQKEMNESYAITPETNEVKNWPQGPSVYAGGAVVMDVNSGAILYAKNMDGKYYPASITKLLTTLVALENAELTDKVTFTQDSVSFLEPGDAHIGMRAGEEITLEDALYAVLLASANEVSHAVAESVGAKMGGDYDTFIQQMNLRSKELGCTNSHWMNANGLHDEEHYTTAHDMALIGAAVFQQEEFRTIEQSLSHTIPPTNLVNEARTFQQNHKMLYANNQYYYEYCVGGKTGFTDQAKTTLVTFADNGELQLVAVNLHSYGANVYTDTKAMFEYVFQNFKKVSLENEMDSRKVEKCLTENPYVVLPKDLDLKDVSVEYELVSGGENREAQAIYQYKGQCVGKAEVVLKASYYKKMAGKSDPKLHKVKNDRCEKRTFDLKTKVLLVIGGLAVILLGIFAMVLSIKKSYRNARRRKRNSHSGNGRTGNRRAGAGKSTKNRRNKSSR</sequence>
<dbReference type="PANTHER" id="PTHR21581">
    <property type="entry name" value="D-ALANYL-D-ALANINE CARBOXYPEPTIDASE"/>
    <property type="match status" value="1"/>
</dbReference>
<keyword evidence="11" id="KW-0812">Transmembrane</keyword>
<evidence type="ECO:0000259" key="12">
    <source>
        <dbReference type="Pfam" id="PF00768"/>
    </source>
</evidence>
<dbReference type="InterPro" id="IPR018044">
    <property type="entry name" value="Peptidase_S11"/>
</dbReference>
<evidence type="ECO:0000313" key="13">
    <source>
        <dbReference type="EMBL" id="GCA66988.1"/>
    </source>
</evidence>
<evidence type="ECO:0000256" key="2">
    <source>
        <dbReference type="ARBA" id="ARBA00022729"/>
    </source>
</evidence>
<dbReference type="GO" id="GO:0009002">
    <property type="term" value="F:serine-type D-Ala-D-Ala carboxypeptidase activity"/>
    <property type="evidence" value="ECO:0007669"/>
    <property type="project" value="InterPro"/>
</dbReference>
<feature type="region of interest" description="Disordered" evidence="10">
    <location>
        <begin position="470"/>
        <end position="506"/>
    </location>
</feature>
<evidence type="ECO:0000256" key="5">
    <source>
        <dbReference type="ARBA" id="ARBA00022984"/>
    </source>
</evidence>
<protein>
    <recommendedName>
        <fullName evidence="12">Peptidase S11 D-alanyl-D-alanine carboxypeptidase A N-terminal domain-containing protein</fullName>
    </recommendedName>
</protein>
<accession>A0A391P7T6</accession>